<dbReference type="GO" id="GO:0005524">
    <property type="term" value="F:ATP binding"/>
    <property type="evidence" value="ECO:0007669"/>
    <property type="project" value="UniProtKB-KW"/>
</dbReference>
<dbReference type="GO" id="GO:0004386">
    <property type="term" value="F:helicase activity"/>
    <property type="evidence" value="ECO:0007669"/>
    <property type="project" value="UniProtKB-KW"/>
</dbReference>
<accession>A0A3N4IQZ1</accession>
<dbReference type="FunFam" id="3.40.50.300:FF:000428">
    <property type="entry name" value="TATA-binding protein-associated factor 172"/>
    <property type="match status" value="1"/>
</dbReference>
<protein>
    <recommendedName>
        <fullName evidence="14">TATA-binding protein-associated factor mot1</fullName>
    </recommendedName>
    <alternativeName>
        <fullName evidence="16">Modifier of transcription 1</fullName>
    </alternativeName>
    <alternativeName>
        <fullName evidence="15">NCT transcriptional regulatory complex subunit mot1</fullName>
    </alternativeName>
</protein>
<feature type="region of interest" description="Disordered" evidence="17">
    <location>
        <begin position="722"/>
        <end position="764"/>
    </location>
</feature>
<dbReference type="PANTHER" id="PTHR36498:SF1">
    <property type="entry name" value="TATA-BINDING PROTEIN-ASSOCIATED FACTOR 172"/>
    <property type="match status" value="1"/>
</dbReference>
<evidence type="ECO:0000256" key="15">
    <source>
        <dbReference type="ARBA" id="ARBA00081280"/>
    </source>
</evidence>
<evidence type="ECO:0000256" key="14">
    <source>
        <dbReference type="ARBA" id="ARBA00073046"/>
    </source>
</evidence>
<evidence type="ECO:0000259" key="19">
    <source>
        <dbReference type="PROSITE" id="PS51194"/>
    </source>
</evidence>
<keyword evidence="8" id="KW-0805">Transcription regulation</keyword>
<comment type="subunit">
    <text evidence="13">Forms the NCT transcriptional regulatory complex with nctA and nctB.</text>
</comment>
<dbReference type="PANTHER" id="PTHR36498">
    <property type="entry name" value="TATA-BINDING PROTEIN-ASSOCIATED FACTOR 172"/>
    <property type="match status" value="1"/>
</dbReference>
<comment type="function">
    <text evidence="12">Regulates transcription in association with TATA binding protein (TBP). Removes TBP from the TATA box via its C-terminal ATPase activity. Both transcription activation and repression require its ATPase activity. Part of the NCT transcriptional regulatory complex that acts as a key regulator of ergosterol biosynthesis and the azole exporter cdr1B. The NCT complex binds the promoters of genes linked to azole susceptibility, and especially represses the expression of cdr1B transporter.</text>
</comment>
<reference evidence="20 21" key="1">
    <citation type="journal article" date="2018" name="Nat. Ecol. Evol.">
        <title>Pezizomycetes genomes reveal the molecular basis of ectomycorrhizal truffle lifestyle.</title>
        <authorList>
            <person name="Murat C."/>
            <person name="Payen T."/>
            <person name="Noel B."/>
            <person name="Kuo A."/>
            <person name="Morin E."/>
            <person name="Chen J."/>
            <person name="Kohler A."/>
            <person name="Krizsan K."/>
            <person name="Balestrini R."/>
            <person name="Da Silva C."/>
            <person name="Montanini B."/>
            <person name="Hainaut M."/>
            <person name="Levati E."/>
            <person name="Barry K.W."/>
            <person name="Belfiori B."/>
            <person name="Cichocki N."/>
            <person name="Clum A."/>
            <person name="Dockter R.B."/>
            <person name="Fauchery L."/>
            <person name="Guy J."/>
            <person name="Iotti M."/>
            <person name="Le Tacon F."/>
            <person name="Lindquist E.A."/>
            <person name="Lipzen A."/>
            <person name="Malagnac F."/>
            <person name="Mello A."/>
            <person name="Molinier V."/>
            <person name="Miyauchi S."/>
            <person name="Poulain J."/>
            <person name="Riccioni C."/>
            <person name="Rubini A."/>
            <person name="Sitrit Y."/>
            <person name="Splivallo R."/>
            <person name="Traeger S."/>
            <person name="Wang M."/>
            <person name="Zifcakova L."/>
            <person name="Wipf D."/>
            <person name="Zambonelli A."/>
            <person name="Paolocci F."/>
            <person name="Nowrousian M."/>
            <person name="Ottonello S."/>
            <person name="Baldrian P."/>
            <person name="Spatafora J.W."/>
            <person name="Henrissat B."/>
            <person name="Nagy L.G."/>
            <person name="Aury J.M."/>
            <person name="Wincker P."/>
            <person name="Grigoriev I.V."/>
            <person name="Bonfante P."/>
            <person name="Martin F.M."/>
        </authorList>
    </citation>
    <scope>NUCLEOTIDE SEQUENCE [LARGE SCALE GENOMIC DNA]</scope>
    <source>
        <strain evidence="20 21">RN42</strain>
    </source>
</reference>
<sequence>MSRLDRLVTLLDTGSTPLVRNTAASQLADIQKAHPDDIFNLLNRIVPYLRSKSWETRTASAKAIGGIVENAEKWDPNRFDRPPRIEEIKDEENGDGMSHVKSEDTGDRTDFKVENGLYNPDFLKFETLDIYSVIRNGKKLFRSSGKEYDFSMADLDPAERLALQKKNVMARLGVSGEYMEEEIVNEKDFATALNALPTPKIDTSVAGIPYRHSVSSPAVYSPMMDQSGVPQTPNEDSTAGLSKRQQNMLKRKAKLSAKNHANKVRVVDLATPSRRTSVVETATTPHPVKQENPTNGNGATQDYFSLEKVKEEEEGKIVVEHKKPVIVEPAIPTATNEEWPFERLCDILKIDMFDANWEVRHGALMALREVIRVHGGGAGREEGKSKEINDALNKQWLDDLGCRLTCVFMLDKFGDFVSDNVVAPIRETTAQVLGALLLHLPQDSVLAIYRILHQLVMQVGLESLIQPGHSLWEICHGGMLGLKYLVAVRNDLLVKDPDLLDGVVHAVIRGLGDTDDDVRAVSAATLVPIAAEFITLRPEAVEGLVHVVWECLSHLKDDLSASTGSVMDLLAKLCSFPQVLETMRVNASRDPTYSFANLVPRLYPFLRHTITTVRTAVLKALLTFLAIEGEGTKGWIDGKILRLIFQNLLVERNESVLNLSLQVWVSLTHALASLGSEKFAQEFEPHVDAVFTLLSTPIGAPRHPHAMDLSLFLRPSGQTFGPAPAVPRQVTPPSADASAPPPKRRRKSEKKEEPPQNSHNVDAHVMQGDVDLVGVECLMKMKIAGSKAFGLAMSLWPKEGRLAFFQPRLQAKITSPYSTTQLVGCMVVEEYFRNCKDGYESTFITDLQQALDSDRASSYRDHVPYLQIVRAQCHSLLNTFREASRIQPLRIPPYPVVVQGDAGAGPDAFTIAHAESIVGETFNRLKRQLPSAAKLMSTQNLADAKQSAEDAIATAKAAKDVQDMRIRSAVASAFIAANHLPKKLGPVIKAVMESIKLEENLDLQKRSAASVASLISTCSASGRTGIAEKVTKNLCAFLCVDTSEVPEFHRNEQFTDNILSLRKEEDRKEHADQAQFERDAKAARIKRRGAKEALEHLVERFGNKLFDAVPTIRNSIIEPLHKVLGKPGEMPKTILEPADTLGQECVDALSILRALLPKFHQDLYPAVVELFPLIKEALQSHYSVLRYAAAKCFATICSVITIQGMTTLVEQVLPMIQNAGDLRCRQGAVECVYHLIHVMDTDILPYVVFLIVPILGRMSDSDNDIRLIATTTFATLVKLVPLEAGIPDPPGLSEELLRGRDRERKFISQMLDVHKVEPFELPVAIKAELRHYQQEGVNWLAFLNKYHLHGILCDDMGLGKTLQTICIIASDHYLRAEEFKKTGSPEVRRLPSLIVCPPSLSGHWLQEIKQFAPFLTALAYIGGPAERARVRSQLGTTDIVITSYDICRNDVDNIVPHKWNYCVLDEGHIIKNSKAKLTQAVKRIQANHRLILSGTPIQNNVLELWSLFDFLMPGFLGTEKVFLDRFAKPIAASRNSKSSSKEQEAGALAIEALHKQVLPFLLRRLKEDVLDDLPPKIIQNYYCELSELQKRLYESFTKKQGKELAATASADDKGAKQHIFQALQYMRKLCNSPALVLNEKHPQYTAVTQELIRSKTSVRDPIHAPKLFALRDLLLDCGIGVEAQGNHDITTGAISQHRALIFCQLKEMLDIVEHDVLKKLLPTVTYLRMDGGTDPRNRQNIVTQFNGDPSIDCLILTTHVGGLGLNLTGADTVIFVEHDWNPQKDMQAMDRAHRIGQKKVVNVYRLVTRGTLEEKIMSLQRFKLDVASTVVNQQNAGLATMETDQILDLFNFGDAAGAPAPSREEDLGENQGLDETGQVLKKGGKSVLDEIGELWDENQYDEFDLGNFIATLQT</sequence>
<evidence type="ECO:0000256" key="7">
    <source>
        <dbReference type="ARBA" id="ARBA00022840"/>
    </source>
</evidence>
<keyword evidence="6" id="KW-0347">Helicase</keyword>
<gene>
    <name evidence="20" type="ORF">BJ508DRAFT_2889</name>
</gene>
<keyword evidence="4" id="KW-0547">Nucleotide-binding</keyword>
<evidence type="ECO:0000256" key="5">
    <source>
        <dbReference type="ARBA" id="ARBA00022801"/>
    </source>
</evidence>
<keyword evidence="10" id="KW-0804">Transcription</keyword>
<evidence type="ECO:0000256" key="1">
    <source>
        <dbReference type="ARBA" id="ARBA00004123"/>
    </source>
</evidence>
<feature type="compositionally biased region" description="Polar residues" evidence="17">
    <location>
        <begin position="291"/>
        <end position="301"/>
    </location>
</feature>
<dbReference type="InterPro" id="IPR011989">
    <property type="entry name" value="ARM-like"/>
</dbReference>
<evidence type="ECO:0000256" key="11">
    <source>
        <dbReference type="ARBA" id="ARBA00023242"/>
    </source>
</evidence>
<dbReference type="GO" id="GO:0017025">
    <property type="term" value="F:TBP-class protein binding"/>
    <property type="evidence" value="ECO:0007669"/>
    <property type="project" value="InterPro"/>
</dbReference>
<dbReference type="FunFam" id="1.25.10.10:FF:000508">
    <property type="entry name" value="Probable helicase mot1"/>
    <property type="match status" value="1"/>
</dbReference>
<keyword evidence="3" id="KW-0677">Repeat</keyword>
<dbReference type="CDD" id="cd17999">
    <property type="entry name" value="DEXHc_Mot1"/>
    <property type="match status" value="1"/>
</dbReference>
<dbReference type="Pfam" id="PF00176">
    <property type="entry name" value="SNF2-rel_dom"/>
    <property type="match status" value="1"/>
</dbReference>
<organism evidence="20 21">
    <name type="scientific">Ascobolus immersus RN42</name>
    <dbReference type="NCBI Taxonomy" id="1160509"/>
    <lineage>
        <taxon>Eukaryota</taxon>
        <taxon>Fungi</taxon>
        <taxon>Dikarya</taxon>
        <taxon>Ascomycota</taxon>
        <taxon>Pezizomycotina</taxon>
        <taxon>Pezizomycetes</taxon>
        <taxon>Pezizales</taxon>
        <taxon>Ascobolaceae</taxon>
        <taxon>Ascobolus</taxon>
    </lineage>
</organism>
<dbReference type="InterPro" id="IPR001650">
    <property type="entry name" value="Helicase_C-like"/>
</dbReference>
<dbReference type="PROSITE" id="PS51192">
    <property type="entry name" value="HELICASE_ATP_BIND_1"/>
    <property type="match status" value="1"/>
</dbReference>
<evidence type="ECO:0000256" key="8">
    <source>
        <dbReference type="ARBA" id="ARBA00023015"/>
    </source>
</evidence>
<dbReference type="CDD" id="cd18793">
    <property type="entry name" value="SF2_C_SNF"/>
    <property type="match status" value="1"/>
</dbReference>
<feature type="domain" description="Helicase C-terminal" evidence="19">
    <location>
        <begin position="1688"/>
        <end position="1846"/>
    </location>
</feature>
<evidence type="ECO:0000256" key="13">
    <source>
        <dbReference type="ARBA" id="ARBA00064550"/>
    </source>
</evidence>
<dbReference type="SMART" id="SM00490">
    <property type="entry name" value="HELICc"/>
    <property type="match status" value="1"/>
</dbReference>
<evidence type="ECO:0000313" key="21">
    <source>
        <dbReference type="Proteomes" id="UP000275078"/>
    </source>
</evidence>
<feature type="compositionally biased region" description="Polar residues" evidence="17">
    <location>
        <begin position="228"/>
        <end position="248"/>
    </location>
</feature>
<feature type="region of interest" description="Disordered" evidence="17">
    <location>
        <begin position="87"/>
        <end position="106"/>
    </location>
</feature>
<evidence type="ECO:0000256" key="12">
    <source>
        <dbReference type="ARBA" id="ARBA00053370"/>
    </source>
</evidence>
<evidence type="ECO:0000259" key="18">
    <source>
        <dbReference type="PROSITE" id="PS51192"/>
    </source>
</evidence>
<dbReference type="FunFam" id="1.25.10.10:FF:000445">
    <property type="entry name" value="Related to MOT1-transcriptional accessory protein"/>
    <property type="match status" value="1"/>
</dbReference>
<evidence type="ECO:0000256" key="6">
    <source>
        <dbReference type="ARBA" id="ARBA00022806"/>
    </source>
</evidence>
<feature type="compositionally biased region" description="Polar residues" evidence="17">
    <location>
        <begin position="275"/>
        <end position="284"/>
    </location>
</feature>
<dbReference type="Pfam" id="PF12054">
    <property type="entry name" value="DUF3535"/>
    <property type="match status" value="1"/>
</dbReference>
<feature type="domain" description="Helicase ATP-binding" evidence="18">
    <location>
        <begin position="1341"/>
        <end position="1514"/>
    </location>
</feature>
<comment type="similarity">
    <text evidence="2">Belongs to the SNF2/RAD54 helicase family.</text>
</comment>
<dbReference type="InterPro" id="IPR044078">
    <property type="entry name" value="Mot1_ATP-bd"/>
</dbReference>
<evidence type="ECO:0000256" key="9">
    <source>
        <dbReference type="ARBA" id="ARBA00023125"/>
    </source>
</evidence>
<dbReference type="InterPro" id="IPR027417">
    <property type="entry name" value="P-loop_NTPase"/>
</dbReference>
<keyword evidence="9" id="KW-0238">DNA-binding</keyword>
<comment type="subcellular location">
    <subcellularLocation>
        <location evidence="1">Nucleus</location>
    </subcellularLocation>
</comment>
<dbReference type="OrthoDB" id="10252227at2759"/>
<evidence type="ECO:0000256" key="4">
    <source>
        <dbReference type="ARBA" id="ARBA00022741"/>
    </source>
</evidence>
<evidence type="ECO:0000256" key="16">
    <source>
        <dbReference type="ARBA" id="ARBA00081329"/>
    </source>
</evidence>
<dbReference type="InterPro" id="IPR014001">
    <property type="entry name" value="Helicase_ATP-bd"/>
</dbReference>
<proteinExistence type="inferred from homology"/>
<dbReference type="InterPro" id="IPR049730">
    <property type="entry name" value="SNF2/RAD54-like_C"/>
</dbReference>
<evidence type="ECO:0000256" key="10">
    <source>
        <dbReference type="ARBA" id="ARBA00023163"/>
    </source>
</evidence>
<dbReference type="GO" id="GO:0016887">
    <property type="term" value="F:ATP hydrolysis activity"/>
    <property type="evidence" value="ECO:0007669"/>
    <property type="project" value="InterPro"/>
</dbReference>
<evidence type="ECO:0000256" key="2">
    <source>
        <dbReference type="ARBA" id="ARBA00007025"/>
    </source>
</evidence>
<dbReference type="GO" id="GO:0005634">
    <property type="term" value="C:nucleus"/>
    <property type="evidence" value="ECO:0007669"/>
    <property type="project" value="UniProtKB-SubCell"/>
</dbReference>
<dbReference type="Proteomes" id="UP000275078">
    <property type="component" value="Unassembled WGS sequence"/>
</dbReference>
<dbReference type="Gene3D" id="3.40.50.10810">
    <property type="entry name" value="Tandem AAA-ATPase domain"/>
    <property type="match status" value="1"/>
</dbReference>
<evidence type="ECO:0000256" key="3">
    <source>
        <dbReference type="ARBA" id="ARBA00022737"/>
    </source>
</evidence>
<dbReference type="InterPro" id="IPR044972">
    <property type="entry name" value="Mot1"/>
</dbReference>
<keyword evidence="7" id="KW-0067">ATP-binding</keyword>
<dbReference type="SUPFAM" id="SSF52540">
    <property type="entry name" value="P-loop containing nucleoside triphosphate hydrolases"/>
    <property type="match status" value="2"/>
</dbReference>
<dbReference type="EMBL" id="ML119645">
    <property type="protein sequence ID" value="RPA88135.1"/>
    <property type="molecule type" value="Genomic_DNA"/>
</dbReference>
<dbReference type="GO" id="GO:0003677">
    <property type="term" value="F:DNA binding"/>
    <property type="evidence" value="ECO:0007669"/>
    <property type="project" value="UniProtKB-KW"/>
</dbReference>
<keyword evidence="21" id="KW-1185">Reference proteome</keyword>
<name>A0A3N4IQZ1_ASCIM</name>
<dbReference type="SMART" id="SM00487">
    <property type="entry name" value="DEXDc"/>
    <property type="match status" value="1"/>
</dbReference>
<dbReference type="SUPFAM" id="SSF48371">
    <property type="entry name" value="ARM repeat"/>
    <property type="match status" value="1"/>
</dbReference>
<dbReference type="Gene3D" id="1.25.10.10">
    <property type="entry name" value="Leucine-rich Repeat Variant"/>
    <property type="match status" value="2"/>
</dbReference>
<dbReference type="InterPro" id="IPR022707">
    <property type="entry name" value="Mot1_central_dom"/>
</dbReference>
<dbReference type="InterPro" id="IPR038718">
    <property type="entry name" value="SNF2-like_sf"/>
</dbReference>
<dbReference type="PROSITE" id="PS51194">
    <property type="entry name" value="HELICASE_CTER"/>
    <property type="match status" value="1"/>
</dbReference>
<evidence type="ECO:0000256" key="17">
    <source>
        <dbReference type="SAM" id="MobiDB-lite"/>
    </source>
</evidence>
<dbReference type="Gene3D" id="3.40.50.300">
    <property type="entry name" value="P-loop containing nucleotide triphosphate hydrolases"/>
    <property type="match status" value="1"/>
</dbReference>
<evidence type="ECO:0000313" key="20">
    <source>
        <dbReference type="EMBL" id="RPA88135.1"/>
    </source>
</evidence>
<keyword evidence="11" id="KW-0539">Nucleus</keyword>
<feature type="region of interest" description="Disordered" evidence="17">
    <location>
        <begin position="275"/>
        <end position="301"/>
    </location>
</feature>
<dbReference type="FunFam" id="3.40.50.10810:FF:000009">
    <property type="entry name" value="B-TFIID TATA-box-binding protein-associated factor 1"/>
    <property type="match status" value="1"/>
</dbReference>
<dbReference type="InterPro" id="IPR000330">
    <property type="entry name" value="SNF2_N"/>
</dbReference>
<dbReference type="InterPro" id="IPR016024">
    <property type="entry name" value="ARM-type_fold"/>
</dbReference>
<feature type="region of interest" description="Disordered" evidence="17">
    <location>
        <begin position="219"/>
        <end position="255"/>
    </location>
</feature>
<dbReference type="STRING" id="1160509.A0A3N4IQZ1"/>
<keyword evidence="5" id="KW-0378">Hydrolase</keyword>
<dbReference type="Pfam" id="PF00271">
    <property type="entry name" value="Helicase_C"/>
    <property type="match status" value="1"/>
</dbReference>